<evidence type="ECO:0000313" key="8">
    <source>
        <dbReference type="EMBL" id="QBD83256.1"/>
    </source>
</evidence>
<reference evidence="8 9" key="1">
    <citation type="submission" date="2019-01" db="EMBL/GenBank/DDBJ databases">
        <title>Ktedonosporobacter rubrisoli SCAWS-G2.</title>
        <authorList>
            <person name="Huang Y."/>
            <person name="Yan B."/>
        </authorList>
    </citation>
    <scope>NUCLEOTIDE SEQUENCE [LARGE SCALE GENOMIC DNA]</scope>
    <source>
        <strain evidence="8 9">SCAWS-G2</strain>
    </source>
</reference>
<feature type="domain" description="BioF2-like acetyltransferase" evidence="7">
    <location>
        <begin position="154"/>
        <end position="293"/>
    </location>
</feature>
<dbReference type="PROSITE" id="PS51191">
    <property type="entry name" value="FEMABX"/>
    <property type="match status" value="1"/>
</dbReference>
<protein>
    <submittedName>
        <fullName evidence="8">GNAT family N-acetyltransferase</fullName>
    </submittedName>
</protein>
<evidence type="ECO:0000256" key="5">
    <source>
        <dbReference type="ARBA" id="ARBA00023315"/>
    </source>
</evidence>
<dbReference type="GO" id="GO:0016755">
    <property type="term" value="F:aminoacyltransferase activity"/>
    <property type="evidence" value="ECO:0007669"/>
    <property type="project" value="InterPro"/>
</dbReference>
<keyword evidence="3" id="KW-0133">Cell shape</keyword>
<dbReference type="InterPro" id="IPR050644">
    <property type="entry name" value="PG_Glycine_Bridge_Synth"/>
</dbReference>
<dbReference type="Pfam" id="PF13480">
    <property type="entry name" value="Acetyltransf_6"/>
    <property type="match status" value="1"/>
</dbReference>
<evidence type="ECO:0000256" key="6">
    <source>
        <dbReference type="ARBA" id="ARBA00023316"/>
    </source>
</evidence>
<dbReference type="GO" id="GO:0071555">
    <property type="term" value="P:cell wall organization"/>
    <property type="evidence" value="ECO:0007669"/>
    <property type="project" value="UniProtKB-KW"/>
</dbReference>
<evidence type="ECO:0000313" key="9">
    <source>
        <dbReference type="Proteomes" id="UP000290365"/>
    </source>
</evidence>
<keyword evidence="6" id="KW-0961">Cell wall biogenesis/degradation</keyword>
<comment type="similarity">
    <text evidence="1">Belongs to the FemABX family.</text>
</comment>
<evidence type="ECO:0000256" key="1">
    <source>
        <dbReference type="ARBA" id="ARBA00009943"/>
    </source>
</evidence>
<dbReference type="SUPFAM" id="SSF55729">
    <property type="entry name" value="Acyl-CoA N-acyltransferases (Nat)"/>
    <property type="match status" value="1"/>
</dbReference>
<dbReference type="EMBL" id="CP035758">
    <property type="protein sequence ID" value="QBD83256.1"/>
    <property type="molecule type" value="Genomic_DNA"/>
</dbReference>
<sequence>MLQSLDTYPSSMHWHHSIEQQAKNIFYYDEAWLDLLKRFYGYSTITLITADKHDYITGMLPLCLVQSPLTGKRLVSLPFSDHCPLLAADEVYAHDLLEQALALSRRQKVRSLELRCGLNPVLTQCSELLEKDLYVSWLLQLGADPQSVWSRLHKPVQRQIKKAQKLDVQIRSAQSREDIARYHQLHVRTRMKHGMPAQPLRFFLELWEVFAHKGALRMLLAEHKNTTIAGMIFFTAGTTIRYAYGASDERYLNLAPNNLLLWSAISWGCEQGYCLMDLGRTARANTGLMEFKRRWGADEEALPYYYYPQCAGLAATAESSWKYRLLTGCWKRLPLSLATALGGHLYKYLG</sequence>
<dbReference type="Gene3D" id="3.40.630.30">
    <property type="match status" value="1"/>
</dbReference>
<dbReference type="OrthoDB" id="9785911at2"/>
<organism evidence="8 9">
    <name type="scientific">Ktedonosporobacter rubrisoli</name>
    <dbReference type="NCBI Taxonomy" id="2509675"/>
    <lineage>
        <taxon>Bacteria</taxon>
        <taxon>Bacillati</taxon>
        <taxon>Chloroflexota</taxon>
        <taxon>Ktedonobacteria</taxon>
        <taxon>Ktedonobacterales</taxon>
        <taxon>Ktedonosporobacteraceae</taxon>
        <taxon>Ktedonosporobacter</taxon>
    </lineage>
</organism>
<keyword evidence="9" id="KW-1185">Reference proteome</keyword>
<dbReference type="RefSeq" id="WP_129894322.1">
    <property type="nucleotide sequence ID" value="NZ_CP035758.1"/>
</dbReference>
<keyword evidence="4" id="KW-0573">Peptidoglycan synthesis</keyword>
<dbReference type="KEGG" id="kbs:EPA93_47755"/>
<evidence type="ECO:0000259" key="7">
    <source>
        <dbReference type="Pfam" id="PF13480"/>
    </source>
</evidence>
<dbReference type="AlphaFoldDB" id="A0A4P6K6L5"/>
<accession>A0A4P6K6L5</accession>
<dbReference type="Proteomes" id="UP000290365">
    <property type="component" value="Chromosome"/>
</dbReference>
<keyword evidence="5" id="KW-0012">Acyltransferase</keyword>
<dbReference type="GO" id="GO:0008360">
    <property type="term" value="P:regulation of cell shape"/>
    <property type="evidence" value="ECO:0007669"/>
    <property type="project" value="UniProtKB-KW"/>
</dbReference>
<gene>
    <name evidence="8" type="ORF">EPA93_47755</name>
</gene>
<dbReference type="PANTHER" id="PTHR36174">
    <property type="entry name" value="LIPID II:GLYCINE GLYCYLTRANSFERASE"/>
    <property type="match status" value="1"/>
</dbReference>
<dbReference type="InterPro" id="IPR003447">
    <property type="entry name" value="FEMABX"/>
</dbReference>
<evidence type="ECO:0000256" key="4">
    <source>
        <dbReference type="ARBA" id="ARBA00022984"/>
    </source>
</evidence>
<proteinExistence type="inferred from homology"/>
<name>A0A4P6K6L5_KTERU</name>
<dbReference type="PANTHER" id="PTHR36174:SF1">
    <property type="entry name" value="LIPID II:GLYCINE GLYCYLTRANSFERASE"/>
    <property type="match status" value="1"/>
</dbReference>
<evidence type="ECO:0000256" key="3">
    <source>
        <dbReference type="ARBA" id="ARBA00022960"/>
    </source>
</evidence>
<dbReference type="InterPro" id="IPR016181">
    <property type="entry name" value="Acyl_CoA_acyltransferase"/>
</dbReference>
<keyword evidence="2 8" id="KW-0808">Transferase</keyword>
<dbReference type="InterPro" id="IPR038740">
    <property type="entry name" value="BioF2-like_GNAT_dom"/>
</dbReference>
<dbReference type="GO" id="GO:0009252">
    <property type="term" value="P:peptidoglycan biosynthetic process"/>
    <property type="evidence" value="ECO:0007669"/>
    <property type="project" value="UniProtKB-KW"/>
</dbReference>
<evidence type="ECO:0000256" key="2">
    <source>
        <dbReference type="ARBA" id="ARBA00022679"/>
    </source>
</evidence>